<sequence>MDRKTNLLELTKEVAEKHANFLVSEVNDHCMRIAVLEGEYVWHIHPGSDELFIVLEGELLIDFQDRPTEVLKANDSLLIPKGVIHRTRADVRSVNLCIEKTNAETVPFAEGNVLKLIRCKSAEQKLQAFSEAQAKWAPLQNVSGFIRQWGGWMETEDGPEAVVLALWKSKHDYLNFMAEHHDEIYERTHQKGTFESINITLFEDPAEISETLQNNTPAPVPEWTVMGSGRLRDPHSLS</sequence>
<dbReference type="Pfam" id="PF16291">
    <property type="entry name" value="DUF4937"/>
    <property type="match status" value="1"/>
</dbReference>
<dbReference type="InterPro" id="IPR013096">
    <property type="entry name" value="Cupin_2"/>
</dbReference>
<dbReference type="Gene3D" id="2.60.120.10">
    <property type="entry name" value="Jelly Rolls"/>
    <property type="match status" value="1"/>
</dbReference>
<evidence type="ECO:0000259" key="2">
    <source>
        <dbReference type="Pfam" id="PF07883"/>
    </source>
</evidence>
<dbReference type="PANTHER" id="PTHR36114:SF1">
    <property type="entry name" value="16.7 KDA PROTEIN IN WHIE LOCUS"/>
    <property type="match status" value="1"/>
</dbReference>
<evidence type="ECO:0000256" key="1">
    <source>
        <dbReference type="SAM" id="MobiDB-lite"/>
    </source>
</evidence>
<dbReference type="InterPro" id="IPR011008">
    <property type="entry name" value="Dimeric_a/b-barrel"/>
</dbReference>
<dbReference type="Pfam" id="PF07883">
    <property type="entry name" value="Cupin_2"/>
    <property type="match status" value="1"/>
</dbReference>
<organism evidence="4 5">
    <name type="scientific">Bacillus licheniformis</name>
    <dbReference type="NCBI Taxonomy" id="1402"/>
    <lineage>
        <taxon>Bacteria</taxon>
        <taxon>Bacillati</taxon>
        <taxon>Bacillota</taxon>
        <taxon>Bacilli</taxon>
        <taxon>Bacillales</taxon>
        <taxon>Bacillaceae</taxon>
        <taxon>Bacillus</taxon>
    </lineage>
</organism>
<evidence type="ECO:0008006" key="6">
    <source>
        <dbReference type="Google" id="ProtNLM"/>
    </source>
</evidence>
<evidence type="ECO:0000259" key="3">
    <source>
        <dbReference type="Pfam" id="PF16291"/>
    </source>
</evidence>
<comment type="caution">
    <text evidence="4">The sequence shown here is derived from an EMBL/GenBank/DDBJ whole genome shotgun (WGS) entry which is preliminary data.</text>
</comment>
<gene>
    <name evidence="4" type="ORF">CHCC16736_0243</name>
</gene>
<dbReference type="InterPro" id="IPR052044">
    <property type="entry name" value="PKS_Associated_Protein"/>
</dbReference>
<evidence type="ECO:0000313" key="4">
    <source>
        <dbReference type="EMBL" id="TWL28148.1"/>
    </source>
</evidence>
<protein>
    <recommendedName>
        <fullName evidence="6">DUF4937 domain-containing protein</fullName>
    </recommendedName>
</protein>
<evidence type="ECO:0000313" key="5">
    <source>
        <dbReference type="Proteomes" id="UP000435910"/>
    </source>
</evidence>
<dbReference type="InterPro" id="IPR032555">
    <property type="entry name" value="DUF4937"/>
</dbReference>
<dbReference type="InterPro" id="IPR014710">
    <property type="entry name" value="RmlC-like_jellyroll"/>
</dbReference>
<dbReference type="Proteomes" id="UP000435910">
    <property type="component" value="Unassembled WGS sequence"/>
</dbReference>
<dbReference type="EMBL" id="NILC01000022">
    <property type="protein sequence ID" value="TWL28148.1"/>
    <property type="molecule type" value="Genomic_DNA"/>
</dbReference>
<accession>A0A8B5YC36</accession>
<proteinExistence type="predicted"/>
<dbReference type="PANTHER" id="PTHR36114">
    <property type="entry name" value="16.7 KDA PROTEIN IN WHIE LOCUS"/>
    <property type="match status" value="1"/>
</dbReference>
<dbReference type="InterPro" id="IPR011051">
    <property type="entry name" value="RmlC_Cupin_sf"/>
</dbReference>
<reference evidence="4 5" key="1">
    <citation type="submission" date="2019-06" db="EMBL/GenBank/DDBJ databases">
        <title>Genome sequence analysis of &gt;100 Bacillus licheniformis strains suggests intrinsic resistance to this species.</title>
        <authorList>
            <person name="Wels M."/>
            <person name="Siezen R.J."/>
            <person name="Johansen E."/>
            <person name="Stuer-Lauridsen B."/>
            <person name="Bjerre K."/>
            <person name="Nielsen B.K.K."/>
        </authorList>
    </citation>
    <scope>NUCLEOTIDE SEQUENCE [LARGE SCALE GENOMIC DNA]</scope>
    <source>
        <strain evidence="4 5">BAC-16736</strain>
    </source>
</reference>
<feature type="domain" description="Cupin type-2" evidence="2">
    <location>
        <begin position="39"/>
        <end position="89"/>
    </location>
</feature>
<dbReference type="SUPFAM" id="SSF54909">
    <property type="entry name" value="Dimeric alpha+beta barrel"/>
    <property type="match status" value="1"/>
</dbReference>
<feature type="region of interest" description="Disordered" evidence="1">
    <location>
        <begin position="212"/>
        <end position="238"/>
    </location>
</feature>
<feature type="domain" description="DUF4937" evidence="3">
    <location>
        <begin position="114"/>
        <end position="202"/>
    </location>
</feature>
<dbReference type="CDD" id="cd02226">
    <property type="entry name" value="cupin_YdbB-like"/>
    <property type="match status" value="1"/>
</dbReference>
<dbReference type="SUPFAM" id="SSF51182">
    <property type="entry name" value="RmlC-like cupins"/>
    <property type="match status" value="1"/>
</dbReference>
<name>A0A8B5YC36_BACLI</name>
<dbReference type="AlphaFoldDB" id="A0A8B5YC36"/>